<dbReference type="PANTHER" id="PTHR23505:SF79">
    <property type="entry name" value="PROTEIN SPINSTER"/>
    <property type="match status" value="1"/>
</dbReference>
<dbReference type="GO" id="GO:0022857">
    <property type="term" value="F:transmembrane transporter activity"/>
    <property type="evidence" value="ECO:0007669"/>
    <property type="project" value="InterPro"/>
</dbReference>
<dbReference type="WBParaSite" id="nRc.2.0.1.t48304-RA">
    <property type="protein sequence ID" value="nRc.2.0.1.t48304-RA"/>
    <property type="gene ID" value="nRc.2.0.1.g48304"/>
</dbReference>
<proteinExistence type="inferred from homology"/>
<keyword evidence="3 7" id="KW-0812">Transmembrane</keyword>
<dbReference type="SUPFAM" id="SSF103473">
    <property type="entry name" value="MFS general substrate transporter"/>
    <property type="match status" value="1"/>
</dbReference>
<evidence type="ECO:0000256" key="7">
    <source>
        <dbReference type="SAM" id="Phobius"/>
    </source>
</evidence>
<dbReference type="PROSITE" id="PS50850">
    <property type="entry name" value="MFS"/>
    <property type="match status" value="1"/>
</dbReference>
<accession>A0A915LB36</accession>
<protein>
    <submittedName>
        <fullName evidence="10">Major facilitator superfamily (MFS) profile domain-containing protein</fullName>
    </submittedName>
</protein>
<dbReference type="GO" id="GO:0016020">
    <property type="term" value="C:membrane"/>
    <property type="evidence" value="ECO:0007669"/>
    <property type="project" value="UniProtKB-SubCell"/>
</dbReference>
<dbReference type="InterPro" id="IPR036259">
    <property type="entry name" value="MFS_trans_sf"/>
</dbReference>
<dbReference type="OMA" id="YICAAGL"/>
<organism evidence="9 10">
    <name type="scientific">Romanomermis culicivorax</name>
    <name type="common">Nematode worm</name>
    <dbReference type="NCBI Taxonomy" id="13658"/>
    <lineage>
        <taxon>Eukaryota</taxon>
        <taxon>Metazoa</taxon>
        <taxon>Ecdysozoa</taxon>
        <taxon>Nematoda</taxon>
        <taxon>Enoplea</taxon>
        <taxon>Dorylaimia</taxon>
        <taxon>Mermithida</taxon>
        <taxon>Mermithoidea</taxon>
        <taxon>Mermithidae</taxon>
        <taxon>Romanomermis</taxon>
    </lineage>
</organism>
<feature type="transmembrane region" description="Helical" evidence="7">
    <location>
        <begin position="54"/>
        <end position="78"/>
    </location>
</feature>
<dbReference type="Pfam" id="PF07690">
    <property type="entry name" value="MFS_1"/>
    <property type="match status" value="1"/>
</dbReference>
<sequence length="438" mass="48930">MLGNNGNSAAFHSHYKDYIVVVILFAINLLNYMDRFTIAAVLTDVQAYFNIDDVYVGLLQTVFIGAYMVFAPVCGYLGDRYSRKLIMIFGIFVWSTTVLLSSFIPREKFWLFFLLRGIVGVGEASYSTIAPVIIADLFVAEKRTKMLMLFFFAIPIGSGLGYVVGANLSLAFGSWQWGIRLTPFLGLMCIILLIFVVHEPTRGGAEKGANLKASSWIADIYYLFENKSFVLSSLGFVCIAFVSGAVSWWMPTFVEYSELKQNVVPSKSKINLIFGFITCISGFFGVSTGSMWSAQWQKTNRKAGCYICAIGLLLGTPFYFGAVSLIENHIIVAWISVFCAVTCLCLNWAILSDLLLVSNTILGFDDTPIRHFYSLKYALLIPPFFLVLGGFFFLWCSLFVEKDRQRLERILAQSSDNNLEGGEDDPLLSTGNFEQITT</sequence>
<dbReference type="PANTHER" id="PTHR23505">
    <property type="entry name" value="SPINSTER"/>
    <property type="match status" value="1"/>
</dbReference>
<reference evidence="10" key="1">
    <citation type="submission" date="2022-11" db="UniProtKB">
        <authorList>
            <consortium name="WormBaseParasite"/>
        </authorList>
    </citation>
    <scope>IDENTIFICATION</scope>
</reference>
<feature type="domain" description="Major facilitator superfamily (MFS) profile" evidence="8">
    <location>
        <begin position="20"/>
        <end position="438"/>
    </location>
</feature>
<keyword evidence="9" id="KW-1185">Reference proteome</keyword>
<dbReference type="AlphaFoldDB" id="A0A915LB36"/>
<feature type="transmembrane region" description="Helical" evidence="7">
    <location>
        <begin position="270"/>
        <end position="292"/>
    </location>
</feature>
<evidence type="ECO:0000256" key="5">
    <source>
        <dbReference type="ARBA" id="ARBA00023136"/>
    </source>
</evidence>
<keyword evidence="5 7" id="KW-0472">Membrane</keyword>
<dbReference type="CDD" id="cd17328">
    <property type="entry name" value="MFS_spinster_like"/>
    <property type="match status" value="1"/>
</dbReference>
<evidence type="ECO:0000256" key="2">
    <source>
        <dbReference type="ARBA" id="ARBA00022448"/>
    </source>
</evidence>
<feature type="transmembrane region" description="Helical" evidence="7">
    <location>
        <begin position="110"/>
        <end position="134"/>
    </location>
</feature>
<feature type="transmembrane region" description="Helical" evidence="7">
    <location>
        <begin position="177"/>
        <end position="197"/>
    </location>
</feature>
<evidence type="ECO:0000256" key="6">
    <source>
        <dbReference type="ARBA" id="ARBA00024338"/>
    </source>
</evidence>
<comment type="similarity">
    <text evidence="6">Belongs to the major facilitator superfamily. Spinster (TC 2.A.1.49) family.</text>
</comment>
<dbReference type="InterPro" id="IPR011701">
    <property type="entry name" value="MFS"/>
</dbReference>
<evidence type="ECO:0000259" key="8">
    <source>
        <dbReference type="PROSITE" id="PS50850"/>
    </source>
</evidence>
<evidence type="ECO:0000313" key="9">
    <source>
        <dbReference type="Proteomes" id="UP000887565"/>
    </source>
</evidence>
<feature type="transmembrane region" description="Helical" evidence="7">
    <location>
        <begin position="304"/>
        <end position="326"/>
    </location>
</feature>
<evidence type="ECO:0000256" key="4">
    <source>
        <dbReference type="ARBA" id="ARBA00022989"/>
    </source>
</evidence>
<comment type="subcellular location">
    <subcellularLocation>
        <location evidence="1">Membrane</location>
        <topology evidence="1">Multi-pass membrane protein</topology>
    </subcellularLocation>
</comment>
<keyword evidence="2" id="KW-0813">Transport</keyword>
<name>A0A915LB36_ROMCU</name>
<keyword evidence="4 7" id="KW-1133">Transmembrane helix</keyword>
<feature type="transmembrane region" description="Helical" evidence="7">
    <location>
        <begin position="18"/>
        <end position="42"/>
    </location>
</feature>
<feature type="transmembrane region" description="Helical" evidence="7">
    <location>
        <begin position="332"/>
        <end position="356"/>
    </location>
</feature>
<dbReference type="Proteomes" id="UP000887565">
    <property type="component" value="Unplaced"/>
</dbReference>
<feature type="transmembrane region" description="Helical" evidence="7">
    <location>
        <begin position="146"/>
        <end position="165"/>
    </location>
</feature>
<feature type="transmembrane region" description="Helical" evidence="7">
    <location>
        <begin position="229"/>
        <end position="250"/>
    </location>
</feature>
<evidence type="ECO:0000256" key="3">
    <source>
        <dbReference type="ARBA" id="ARBA00022692"/>
    </source>
</evidence>
<evidence type="ECO:0000313" key="10">
    <source>
        <dbReference type="WBParaSite" id="nRc.2.0.1.t48304-RA"/>
    </source>
</evidence>
<evidence type="ECO:0000256" key="1">
    <source>
        <dbReference type="ARBA" id="ARBA00004141"/>
    </source>
</evidence>
<dbReference type="InterPro" id="IPR044770">
    <property type="entry name" value="MFS_spinster-like"/>
</dbReference>
<feature type="transmembrane region" description="Helical" evidence="7">
    <location>
        <begin position="377"/>
        <end position="400"/>
    </location>
</feature>
<dbReference type="Gene3D" id="1.20.1250.20">
    <property type="entry name" value="MFS general substrate transporter like domains"/>
    <property type="match status" value="1"/>
</dbReference>
<feature type="transmembrane region" description="Helical" evidence="7">
    <location>
        <begin position="85"/>
        <end position="104"/>
    </location>
</feature>
<dbReference type="InterPro" id="IPR020846">
    <property type="entry name" value="MFS_dom"/>
</dbReference>